<dbReference type="AlphaFoldDB" id="A0A369K2P5"/>
<sequence>MRRYRNAVGERNVQVEGHRGFSDSIAEELRGRWEAMCIAWDIESYPKRVKNPYRMEGICLTEAQVRKELAEEEELRLSEGGVAFHETSTWAFLVMGLDLEDAQRKLQKLAKAGMAPTTAHQTATITEQCNVLRSKLRNWEQLRAIYMPGLLQYQADLAASSAAVSENPEDANLWLPSSIRTDRRDAVCMAGLADIKDKLRTAQCHDALDGLRHVLRIKTRMVQFKNANIRGQRDGTRSHAVIDRVHDRARGFADKYRVARECKLKLIRSGQWTELLRPLLDGDIRAYTDPNHLRRGPGRRGTVEDGQEGGNSEHQGGLEEDADVDFEGTAAEPLDRGERHADRISLLREERQRRDSTGETRRNQATLQDKLAEAFRKLWRAPLEEGISELQDQLTDASVPDPNADDDDEDDDDDVEGRLDPGPEEEAGGGEEEEEGY</sequence>
<feature type="compositionally biased region" description="Basic and acidic residues" evidence="1">
    <location>
        <begin position="333"/>
        <end position="362"/>
    </location>
</feature>
<accession>A0A369K2P5</accession>
<reference evidence="2" key="1">
    <citation type="submission" date="2018-04" db="EMBL/GenBank/DDBJ databases">
        <title>Whole genome sequencing of Hypsizygus marmoreus.</title>
        <authorList>
            <person name="Choi I.-G."/>
            <person name="Min B."/>
            <person name="Kim J.-G."/>
            <person name="Kim S."/>
            <person name="Oh Y.-L."/>
            <person name="Kong W.-S."/>
            <person name="Park H."/>
            <person name="Jeong J."/>
            <person name="Song E.-S."/>
        </authorList>
    </citation>
    <scope>NUCLEOTIDE SEQUENCE [LARGE SCALE GENOMIC DNA]</scope>
    <source>
        <strain evidence="2">51987-8</strain>
    </source>
</reference>
<dbReference type="OrthoDB" id="3062870at2759"/>
<keyword evidence="3" id="KW-1185">Reference proteome</keyword>
<evidence type="ECO:0000313" key="3">
    <source>
        <dbReference type="Proteomes" id="UP000076154"/>
    </source>
</evidence>
<feature type="compositionally biased region" description="Acidic residues" evidence="1">
    <location>
        <begin position="422"/>
        <end position="437"/>
    </location>
</feature>
<gene>
    <name evidence="2" type="ORF">Hypma_015385</name>
</gene>
<name>A0A369K2P5_HYPMA</name>
<evidence type="ECO:0000313" key="2">
    <source>
        <dbReference type="EMBL" id="RDB28899.1"/>
    </source>
</evidence>
<dbReference type="STRING" id="39966.A0A369K2P5"/>
<proteinExistence type="predicted"/>
<feature type="region of interest" description="Disordered" evidence="1">
    <location>
        <begin position="286"/>
        <end position="367"/>
    </location>
</feature>
<protein>
    <submittedName>
        <fullName evidence="2">Uncharacterized protein</fullName>
    </submittedName>
</protein>
<dbReference type="EMBL" id="LUEZ02000010">
    <property type="protein sequence ID" value="RDB28899.1"/>
    <property type="molecule type" value="Genomic_DNA"/>
</dbReference>
<comment type="caution">
    <text evidence="2">The sequence shown here is derived from an EMBL/GenBank/DDBJ whole genome shotgun (WGS) entry which is preliminary data.</text>
</comment>
<organism evidence="2 3">
    <name type="scientific">Hypsizygus marmoreus</name>
    <name type="common">White beech mushroom</name>
    <name type="synonym">Agaricus marmoreus</name>
    <dbReference type="NCBI Taxonomy" id="39966"/>
    <lineage>
        <taxon>Eukaryota</taxon>
        <taxon>Fungi</taxon>
        <taxon>Dikarya</taxon>
        <taxon>Basidiomycota</taxon>
        <taxon>Agaricomycotina</taxon>
        <taxon>Agaricomycetes</taxon>
        <taxon>Agaricomycetidae</taxon>
        <taxon>Agaricales</taxon>
        <taxon>Tricholomatineae</taxon>
        <taxon>Lyophyllaceae</taxon>
        <taxon>Hypsizygus</taxon>
    </lineage>
</organism>
<feature type="compositionally biased region" description="Acidic residues" evidence="1">
    <location>
        <begin position="403"/>
        <end position="415"/>
    </location>
</feature>
<evidence type="ECO:0000256" key="1">
    <source>
        <dbReference type="SAM" id="MobiDB-lite"/>
    </source>
</evidence>
<dbReference type="InParanoid" id="A0A369K2P5"/>
<feature type="region of interest" description="Disordered" evidence="1">
    <location>
        <begin position="387"/>
        <end position="437"/>
    </location>
</feature>
<dbReference type="Proteomes" id="UP000076154">
    <property type="component" value="Unassembled WGS sequence"/>
</dbReference>